<proteinExistence type="predicted"/>
<evidence type="ECO:0000313" key="2">
    <source>
        <dbReference type="Proteomes" id="UP000279029"/>
    </source>
</evidence>
<dbReference type="AlphaFoldDB" id="A0A3P7PH17"/>
<dbReference type="EMBL" id="LR130778">
    <property type="protein sequence ID" value="VDN48168.1"/>
    <property type="molecule type" value="Genomic_DNA"/>
</dbReference>
<name>A0A3P7PH17_9FIRM</name>
<keyword evidence="2" id="KW-1185">Reference proteome</keyword>
<protein>
    <submittedName>
        <fullName evidence="1">Uncharacterized protein</fullName>
    </submittedName>
</protein>
<reference evidence="1 2" key="1">
    <citation type="submission" date="2018-09" db="EMBL/GenBank/DDBJ databases">
        <authorList>
            <person name="Postec A."/>
        </authorList>
    </citation>
    <scope>NUCLEOTIDE SEQUENCE [LARGE SCALE GENOMIC DNA]</scope>
    <source>
        <strain evidence="1">70B-A</strain>
    </source>
</reference>
<evidence type="ECO:0000313" key="1">
    <source>
        <dbReference type="EMBL" id="VDN48168.1"/>
    </source>
</evidence>
<dbReference type="Proteomes" id="UP000279029">
    <property type="component" value="Chromosome"/>
</dbReference>
<accession>A0A3P7PH17</accession>
<gene>
    <name evidence="1" type="ORF">PATL70BA_2276</name>
</gene>
<sequence>MEMQPIRKRKKFNFNMIFMGHLLKKSHLYLELYFIAHKKGLKAYNHLRPINNLFFYYRSATRF</sequence>
<dbReference type="KEGG" id="cbar:PATL70BA_2276"/>
<organism evidence="1 2">
    <name type="scientific">Petrocella atlantisensis</name>
    <dbReference type="NCBI Taxonomy" id="2173034"/>
    <lineage>
        <taxon>Bacteria</taxon>
        <taxon>Bacillati</taxon>
        <taxon>Bacillota</taxon>
        <taxon>Clostridia</taxon>
        <taxon>Lachnospirales</taxon>
        <taxon>Vallitaleaceae</taxon>
        <taxon>Petrocella</taxon>
    </lineage>
</organism>